<evidence type="ECO:0000256" key="2">
    <source>
        <dbReference type="ARBA" id="ARBA00022801"/>
    </source>
</evidence>
<reference evidence="5 6" key="1">
    <citation type="submission" date="2019-02" db="EMBL/GenBank/DDBJ databases">
        <authorList>
            <person name="Li S.-H."/>
        </authorList>
    </citation>
    <scope>NUCLEOTIDE SEQUENCE [LARGE SCALE GENOMIC DNA]</scope>
    <source>
        <strain evidence="5 6">IMCC14385</strain>
    </source>
</reference>
<comment type="similarity">
    <text evidence="1">Belongs to the 'GDXG' lipolytic enzyme family.</text>
</comment>
<feature type="transmembrane region" description="Helical" evidence="3">
    <location>
        <begin position="71"/>
        <end position="93"/>
    </location>
</feature>
<dbReference type="InterPro" id="IPR029058">
    <property type="entry name" value="AB_hydrolase_fold"/>
</dbReference>
<evidence type="ECO:0000256" key="1">
    <source>
        <dbReference type="ARBA" id="ARBA00010515"/>
    </source>
</evidence>
<keyword evidence="3" id="KW-0472">Membrane</keyword>
<feature type="domain" description="Alpha/beta hydrolase fold-3" evidence="4">
    <location>
        <begin position="188"/>
        <end position="403"/>
    </location>
</feature>
<dbReference type="GO" id="GO:0016787">
    <property type="term" value="F:hydrolase activity"/>
    <property type="evidence" value="ECO:0007669"/>
    <property type="project" value="UniProtKB-KW"/>
</dbReference>
<name>A0A5P9NLU1_9GAMM</name>
<dbReference type="InterPro" id="IPR002168">
    <property type="entry name" value="Lipase_GDXG_HIS_AS"/>
</dbReference>
<keyword evidence="3" id="KW-0812">Transmembrane</keyword>
<dbReference type="PROSITE" id="PS01173">
    <property type="entry name" value="LIPASE_GDXG_HIS"/>
    <property type="match status" value="1"/>
</dbReference>
<evidence type="ECO:0000256" key="3">
    <source>
        <dbReference type="SAM" id="Phobius"/>
    </source>
</evidence>
<dbReference type="OrthoDB" id="9806180at2"/>
<dbReference type="SUPFAM" id="SSF53474">
    <property type="entry name" value="alpha/beta-Hydrolases"/>
    <property type="match status" value="1"/>
</dbReference>
<protein>
    <submittedName>
        <fullName evidence="5">Alpha/beta hydrolase</fullName>
    </submittedName>
</protein>
<proteinExistence type="inferred from homology"/>
<keyword evidence="6" id="KW-1185">Reference proteome</keyword>
<dbReference type="KEGG" id="halc:EY643_14905"/>
<evidence type="ECO:0000313" key="5">
    <source>
        <dbReference type="EMBL" id="QFU76833.1"/>
    </source>
</evidence>
<accession>A0A5P9NLU1</accession>
<keyword evidence="3" id="KW-1133">Transmembrane helix</keyword>
<dbReference type="InterPro" id="IPR013094">
    <property type="entry name" value="AB_hydrolase_3"/>
</dbReference>
<dbReference type="EMBL" id="CP036422">
    <property type="protein sequence ID" value="QFU76833.1"/>
    <property type="molecule type" value="Genomic_DNA"/>
</dbReference>
<dbReference type="InterPro" id="IPR050300">
    <property type="entry name" value="GDXG_lipolytic_enzyme"/>
</dbReference>
<sequence>MHQLPAQLFQIAKLKSIRRFDVLDQCRCSRRAVLDSVPGFVNKVVVHRCLTIKMHECILAQIQMECFCMPFATLLPVLFIAILLLWAFTRFYLRGENLGRYDRASGSLMNPADSEPSNVHYELVERFRGLHSNRPKGSLKKLLPGMRAEVDQWCEDVSLDGIRIQKVDVGGVPAEWVLAEDADTNRRLLYFHGGGFMAGSPTSHRAISTRLAKSQGTSVLVIDYRLCPENTRLDCLADCQSAYRWILDNGPEGPGPVEKFFVAGDSAGGNLTLAIIAWARDEGLKAANGAIALSPGTDETWSSPSLRANLLTDPMLGSSLGKILAIPNGLFLWFAFLSNRMRPCDPRLSPAHGDLSNLPPILIHASQAEMFLDDACRYVNKATDSGTDASLQIWPHMLHVWHMFHGAMPEAQEAFQHIEKFMALNSPTNA</sequence>
<dbReference type="Pfam" id="PF07859">
    <property type="entry name" value="Abhydrolase_3"/>
    <property type="match status" value="1"/>
</dbReference>
<gene>
    <name evidence="5" type="ORF">EY643_14905</name>
</gene>
<dbReference type="Proteomes" id="UP000326287">
    <property type="component" value="Chromosome"/>
</dbReference>
<dbReference type="PANTHER" id="PTHR48081:SF8">
    <property type="entry name" value="ALPHA_BETA HYDROLASE FOLD-3 DOMAIN-CONTAINING PROTEIN-RELATED"/>
    <property type="match status" value="1"/>
</dbReference>
<evidence type="ECO:0000259" key="4">
    <source>
        <dbReference type="Pfam" id="PF07859"/>
    </source>
</evidence>
<keyword evidence="2 5" id="KW-0378">Hydrolase</keyword>
<dbReference type="Gene3D" id="3.40.50.1820">
    <property type="entry name" value="alpha/beta hydrolase"/>
    <property type="match status" value="1"/>
</dbReference>
<organism evidence="5 6">
    <name type="scientific">Halioglobus maricola</name>
    <dbReference type="NCBI Taxonomy" id="2601894"/>
    <lineage>
        <taxon>Bacteria</taxon>
        <taxon>Pseudomonadati</taxon>
        <taxon>Pseudomonadota</taxon>
        <taxon>Gammaproteobacteria</taxon>
        <taxon>Cellvibrionales</taxon>
        <taxon>Halieaceae</taxon>
        <taxon>Halioglobus</taxon>
    </lineage>
</organism>
<evidence type="ECO:0000313" key="6">
    <source>
        <dbReference type="Proteomes" id="UP000326287"/>
    </source>
</evidence>
<dbReference type="AlphaFoldDB" id="A0A5P9NLU1"/>
<dbReference type="PANTHER" id="PTHR48081">
    <property type="entry name" value="AB HYDROLASE SUPERFAMILY PROTEIN C4A8.06C"/>
    <property type="match status" value="1"/>
</dbReference>